<evidence type="ECO:0008006" key="4">
    <source>
        <dbReference type="Google" id="ProtNLM"/>
    </source>
</evidence>
<dbReference type="Proteomes" id="UP000317023">
    <property type="component" value="Unassembled WGS sequence"/>
</dbReference>
<evidence type="ECO:0000313" key="3">
    <source>
        <dbReference type="Proteomes" id="UP000317023"/>
    </source>
</evidence>
<name>A0A546XTB7_AGRTU</name>
<dbReference type="Pfam" id="PF00839">
    <property type="entry name" value="Cys_rich_FGFR"/>
    <property type="match status" value="1"/>
</dbReference>
<gene>
    <name evidence="2" type="ORF">EXN61_20945</name>
</gene>
<dbReference type="EMBL" id="SGOE01000007">
    <property type="protein sequence ID" value="TRB03984.1"/>
    <property type="molecule type" value="Genomic_DNA"/>
</dbReference>
<evidence type="ECO:0000256" key="1">
    <source>
        <dbReference type="SAM" id="MobiDB-lite"/>
    </source>
</evidence>
<protein>
    <recommendedName>
        <fullName evidence="4">Cysteine rich repeat-containing protein</fullName>
    </recommendedName>
</protein>
<dbReference type="InterPro" id="IPR001893">
    <property type="entry name" value="Cys-rich_GLG1_repeat"/>
</dbReference>
<proteinExistence type="predicted"/>
<accession>A0A546XTB7</accession>
<comment type="caution">
    <text evidence="2">The sequence shown here is derived from an EMBL/GenBank/DDBJ whole genome shotgun (WGS) entry which is preliminary data.</text>
</comment>
<dbReference type="GO" id="GO:0016020">
    <property type="term" value="C:membrane"/>
    <property type="evidence" value="ECO:0007669"/>
    <property type="project" value="InterPro"/>
</dbReference>
<reference evidence="2 3" key="1">
    <citation type="journal article" date="2019" name="Appl. Microbiol. Biotechnol.">
        <title>Differential efficiency of wild type rhizogenic strains for rol gene transformation of plants.</title>
        <authorList>
            <person name="Desmet S."/>
            <person name="De Keyser E."/>
            <person name="Van Vaerenbergh J."/>
            <person name="Baeyen S."/>
            <person name="Van Huylenbroeck J."/>
            <person name="Geelen D."/>
            <person name="Dhooghe E."/>
        </authorList>
    </citation>
    <scope>NUCLEOTIDE SEQUENCE [LARGE SCALE GENOMIC DNA]</scope>
    <source>
        <strain evidence="2 3">MAFF210266</strain>
    </source>
</reference>
<feature type="region of interest" description="Disordered" evidence="1">
    <location>
        <begin position="1"/>
        <end position="27"/>
    </location>
</feature>
<evidence type="ECO:0000313" key="2">
    <source>
        <dbReference type="EMBL" id="TRB03984.1"/>
    </source>
</evidence>
<dbReference type="AlphaFoldDB" id="A0A546XTB7"/>
<sequence length="177" mass="18849">MPAGTGTATGTTITAPPGMHTGQASSHAARMRAVMAASATITMAPPSGTERSCGRDTAFPRRTGIETKWETGPASRATTRVCAIHTRRNHMTGSILPAAVRMAATGFLMVYMSLPAQPALAQSNPDLRKTCEADYHRLCSAIAPGGGRILQCLAAREKELTEECAAVIRRYKSQYRD</sequence>
<organism evidence="2 3">
    <name type="scientific">Agrobacterium tumefaciens</name>
    <dbReference type="NCBI Taxonomy" id="358"/>
    <lineage>
        <taxon>Bacteria</taxon>
        <taxon>Pseudomonadati</taxon>
        <taxon>Pseudomonadota</taxon>
        <taxon>Alphaproteobacteria</taxon>
        <taxon>Hyphomicrobiales</taxon>
        <taxon>Rhizobiaceae</taxon>
        <taxon>Rhizobium/Agrobacterium group</taxon>
        <taxon>Agrobacterium</taxon>
        <taxon>Agrobacterium tumefaciens complex</taxon>
    </lineage>
</organism>